<evidence type="ECO:0000256" key="14">
    <source>
        <dbReference type="SAM" id="MobiDB-lite"/>
    </source>
</evidence>
<feature type="compositionally biased region" description="Polar residues" evidence="14">
    <location>
        <begin position="1519"/>
        <end position="1528"/>
    </location>
</feature>
<accession>A0A498JIB7</accession>
<evidence type="ECO:0000256" key="5">
    <source>
        <dbReference type="ARBA" id="ARBA00022679"/>
    </source>
</evidence>
<dbReference type="InterPro" id="IPR014772">
    <property type="entry name" value="Munc13_dom-2"/>
</dbReference>
<name>A0A498JIB7_MALDO</name>
<evidence type="ECO:0000256" key="1">
    <source>
        <dbReference type="ARBA" id="ARBA00000900"/>
    </source>
</evidence>
<feature type="domain" description="MHD1" evidence="17">
    <location>
        <begin position="1057"/>
        <end position="1183"/>
    </location>
</feature>
<comment type="catalytic activity">
    <reaction evidence="1">
        <text>S-ubiquitinyl-[E2 ubiquitin-conjugating enzyme]-L-cysteine + [acceptor protein]-L-lysine = [E2 ubiquitin-conjugating enzyme]-L-cysteine + N(6)-ubiquitinyl-[acceptor protein]-L-lysine.</text>
        <dbReference type="EC" id="2.3.2.27"/>
    </reaction>
</comment>
<dbReference type="InterPro" id="IPR057984">
    <property type="entry name" value="PATROL1_C"/>
</dbReference>
<dbReference type="SUPFAM" id="SSF57850">
    <property type="entry name" value="RING/U-box"/>
    <property type="match status" value="1"/>
</dbReference>
<evidence type="ECO:0000256" key="6">
    <source>
        <dbReference type="ARBA" id="ARBA00022692"/>
    </source>
</evidence>
<evidence type="ECO:0000256" key="13">
    <source>
        <dbReference type="PROSITE-ProRule" id="PRU00175"/>
    </source>
</evidence>
<dbReference type="GO" id="GO:0008270">
    <property type="term" value="F:zinc ion binding"/>
    <property type="evidence" value="ECO:0007669"/>
    <property type="project" value="UniProtKB-KW"/>
</dbReference>
<dbReference type="Proteomes" id="UP000290289">
    <property type="component" value="Chromosome 6"/>
</dbReference>
<dbReference type="GO" id="GO:0016020">
    <property type="term" value="C:membrane"/>
    <property type="evidence" value="ECO:0007669"/>
    <property type="project" value="UniProtKB-SubCell"/>
</dbReference>
<dbReference type="PROSITE" id="PS50089">
    <property type="entry name" value="ZF_RING_2"/>
    <property type="match status" value="1"/>
</dbReference>
<keyword evidence="10" id="KW-0862">Zinc</keyword>
<evidence type="ECO:0000256" key="4">
    <source>
        <dbReference type="ARBA" id="ARBA00012483"/>
    </source>
</evidence>
<feature type="compositionally biased region" description="Low complexity" evidence="14">
    <location>
        <begin position="19"/>
        <end position="38"/>
    </location>
</feature>
<feature type="region of interest" description="Disordered" evidence="14">
    <location>
        <begin position="1496"/>
        <end position="1539"/>
    </location>
</feature>
<dbReference type="EC" id="2.3.2.27" evidence="4"/>
<proteinExistence type="predicted"/>
<dbReference type="PROSITE" id="PS51258">
    <property type="entry name" value="MHD1"/>
    <property type="match status" value="1"/>
</dbReference>
<feature type="transmembrane region" description="Helical" evidence="15">
    <location>
        <begin position="205"/>
        <end position="223"/>
    </location>
</feature>
<dbReference type="CDD" id="cd16467">
    <property type="entry name" value="RING-H2_RNF6-like"/>
    <property type="match status" value="1"/>
</dbReference>
<dbReference type="InterPro" id="IPR014770">
    <property type="entry name" value="Munc13_1"/>
</dbReference>
<gene>
    <name evidence="19" type="ORF">DVH24_007978</name>
</gene>
<dbReference type="PANTHER" id="PTHR31280:SF3">
    <property type="entry name" value="DNA TOPOISOMERASE 4 SUBUNIT B (DUF810)"/>
    <property type="match status" value="1"/>
</dbReference>
<evidence type="ECO:0000256" key="8">
    <source>
        <dbReference type="ARBA" id="ARBA00022771"/>
    </source>
</evidence>
<feature type="domain" description="RING-type" evidence="16">
    <location>
        <begin position="329"/>
        <end position="370"/>
    </location>
</feature>
<dbReference type="FunFam" id="3.30.40.10:FF:000217">
    <property type="entry name" value="E3 ubiquitin-protein ligase At1g12760"/>
    <property type="match status" value="1"/>
</dbReference>
<keyword evidence="12 15" id="KW-0472">Membrane</keyword>
<evidence type="ECO:0000259" key="18">
    <source>
        <dbReference type="PROSITE" id="PS51259"/>
    </source>
</evidence>
<evidence type="ECO:0000256" key="2">
    <source>
        <dbReference type="ARBA" id="ARBA00004141"/>
    </source>
</evidence>
<dbReference type="GO" id="GO:0061630">
    <property type="term" value="F:ubiquitin protein ligase activity"/>
    <property type="evidence" value="ECO:0007669"/>
    <property type="project" value="UniProtKB-EC"/>
</dbReference>
<sequence>MASPNRSSEDIVDTTPLISNSGGSSDESNSGRQQLARRQSLRQAARFLRQASSRRLMREPSMLVRETAAEQLEERQSDWAYSKPVVVLDIIWNFAFVVVAATVLVLSRYELPDMPLRLWIVGYALQCVVHMVCVCVEFRRRQCRQRSRFSGVNSGEEGVGSVGNLSSGLREGDSSSQYVSLADHMTEEGTSIAKHLESANTMFSFIWWIIGFYWVSAGGQSLARASPQLYWLCIIFLGFDVFFVVFCVALACIIGIAVCCCLPCIIALLYAVADQDGASKEDIEQLSKFKFRKVANEKVAGNVLGGGVMTECGTDSPIEHVLSQEDAECCICLSSYDDGVELRQLPCSHHFHCSCIDKWLFINATCPLCKYNILKSSSQDQGEVRVLLESNPMQSFALDTLQRYRRDRRKLLEFLFSSGLVRTPSGSDSAPASAASISHIDFDTISADYVLDCVKSGNSFFVFLKTVLETGGVVDISEATKKYFRESSYPLMIQSELGDSFFLVSDPESSGSPPRRVPTPVHVNRTANNASSSSAQLNSLSVEDIEKAGDDYGFKYRAMPSAPPKHVEEVKVLPLGLPRLNTGLSDDDLRESAYEILLASLATSGIVICSVEDRKKQRSSKLLSRLKSRRETTTVQSQPLERDLRLIHTIRVQMQISEAMDESTRQKLMLLASGRTRAQIDVPQILLGLVNGTFKSDFPNEKSYMQWKNRQASILEELLCFSADLVAHDNRAIMSALAMVKNAKEWDFMSLSERAEVLSVIKQVALKFSSLPGHLGIESETYYWTSAYHLNIRLYEKLLLGVFDALDEGQLIAEADEFLMLLKLTWSTLGLTQKIHDAIYGWVLFQQFVETGEPLLLEYATVELLKLISAKVDDKKLRLYSNSLLCSRQCNDSEIKLSLVDAVFYSISIWCESKLEDYHLHFSQQPYHIKRVMSLLSVVGIYTFGDGGDNKLSRLNIPDEDAAKIFESYVERSIEAAYRRAASNVEHLSKVEKRHPLEVLANELRLISEKEFNVFYPEICKWCPKSVTIVAMLLHQIFWGRLKPFLDGVSSLSEDVKAVLPAADLLDHGLTQLYNLVDGANSKHLRHYPIGEVAKPLILDWVIAQHERILEWTGRAFDLEEWEPLSTQQRQAASIIEVFRIVEESVDQFFGFNLPMDITHLQALLSVVFHTLDNYLVKLLDKLVEKNHLYPSAPPLTRYKETTIPVMKKKLLECMPLDDNVYNKLNSLTIPRLCIRLNTLKYIQKQIDILEDGIRKSWALVRQPVHKKWDKEHSSRTTSNEQVDELFVNTFEIIRDTAANAISKLCDFTGARIVFWDLRHAFLFGLYCGNVEGARLDGVLSHIDAVLGHVCGFIDDSLRDAVVSSICRASLEGFAWVLLDGGPSRAFSDSDIALMEDDLTTLKEFFVADGEGLPRSLVEQEAKLAEQILNLYSFQTETIIQMLMAASEQISSGLDSHDQSHMRLHNAHTLVRVLCHKKDREASKFLKRQYQFPMSSEYEDTPSTDQTAGSPFRSDLTKRSTSFRWNTNSPPSFKSFKKKLQEATSEIRNVAW</sequence>
<evidence type="ECO:0000313" key="19">
    <source>
        <dbReference type="EMBL" id="RXH95478.1"/>
    </source>
</evidence>
<feature type="domain" description="MHD2" evidence="18">
    <location>
        <begin position="1333"/>
        <end position="1443"/>
    </location>
</feature>
<keyword evidence="20" id="KW-1185">Reference proteome</keyword>
<comment type="subcellular location">
    <subcellularLocation>
        <location evidence="2">Membrane</location>
        <topology evidence="2">Multi-pass membrane protein</topology>
    </subcellularLocation>
</comment>
<evidence type="ECO:0000256" key="3">
    <source>
        <dbReference type="ARBA" id="ARBA00004906"/>
    </source>
</evidence>
<keyword evidence="11 15" id="KW-1133">Transmembrane helix</keyword>
<dbReference type="InterPro" id="IPR008528">
    <property type="entry name" value="unc-13_homologue"/>
</dbReference>
<dbReference type="EMBL" id="RDQH01000332">
    <property type="protein sequence ID" value="RXH95478.1"/>
    <property type="molecule type" value="Genomic_DNA"/>
</dbReference>
<reference evidence="19 20" key="1">
    <citation type="submission" date="2018-10" db="EMBL/GenBank/DDBJ databases">
        <title>A high-quality apple genome assembly.</title>
        <authorList>
            <person name="Hu J."/>
        </authorList>
    </citation>
    <scope>NUCLEOTIDE SEQUENCE [LARGE SCALE GENOMIC DNA]</scope>
    <source>
        <strain evidence="20">cv. HFTH1</strain>
        <tissue evidence="19">Young leaf</tissue>
    </source>
</reference>
<feature type="transmembrane region" description="Helical" evidence="15">
    <location>
        <begin position="229"/>
        <end position="248"/>
    </location>
</feature>
<keyword evidence="6 15" id="KW-0812">Transmembrane</keyword>
<organism evidence="19 20">
    <name type="scientific">Malus domestica</name>
    <name type="common">Apple</name>
    <name type="synonym">Pyrus malus</name>
    <dbReference type="NCBI Taxonomy" id="3750"/>
    <lineage>
        <taxon>Eukaryota</taxon>
        <taxon>Viridiplantae</taxon>
        <taxon>Streptophyta</taxon>
        <taxon>Embryophyta</taxon>
        <taxon>Tracheophyta</taxon>
        <taxon>Spermatophyta</taxon>
        <taxon>Magnoliopsida</taxon>
        <taxon>eudicotyledons</taxon>
        <taxon>Gunneridae</taxon>
        <taxon>Pentapetalae</taxon>
        <taxon>rosids</taxon>
        <taxon>fabids</taxon>
        <taxon>Rosales</taxon>
        <taxon>Rosaceae</taxon>
        <taxon>Amygdaloideae</taxon>
        <taxon>Maleae</taxon>
        <taxon>Malus</taxon>
    </lineage>
</organism>
<keyword evidence="9" id="KW-0833">Ubl conjugation pathway</keyword>
<dbReference type="PANTHER" id="PTHR31280">
    <property type="entry name" value="PROTEIN UNC-13 HOMOLOG"/>
    <property type="match status" value="1"/>
</dbReference>
<evidence type="ECO:0000259" key="17">
    <source>
        <dbReference type="PROSITE" id="PS51258"/>
    </source>
</evidence>
<comment type="caution">
    <text evidence="19">The sequence shown here is derived from an EMBL/GenBank/DDBJ whole genome shotgun (WGS) entry which is preliminary data.</text>
</comment>
<keyword evidence="7" id="KW-0479">Metal-binding</keyword>
<dbReference type="InterPro" id="IPR001841">
    <property type="entry name" value="Znf_RING"/>
</dbReference>
<feature type="transmembrane region" description="Helical" evidence="15">
    <location>
        <begin position="118"/>
        <end position="138"/>
    </location>
</feature>
<evidence type="ECO:0000259" key="16">
    <source>
        <dbReference type="PROSITE" id="PS50089"/>
    </source>
</evidence>
<evidence type="ECO:0000256" key="11">
    <source>
        <dbReference type="ARBA" id="ARBA00022989"/>
    </source>
</evidence>
<evidence type="ECO:0000256" key="15">
    <source>
        <dbReference type="SAM" id="Phobius"/>
    </source>
</evidence>
<dbReference type="Gene3D" id="1.10.357.50">
    <property type="match status" value="1"/>
</dbReference>
<feature type="transmembrane region" description="Helical" evidence="15">
    <location>
        <begin position="85"/>
        <end position="106"/>
    </location>
</feature>
<dbReference type="Pfam" id="PF13639">
    <property type="entry name" value="zf-RING_2"/>
    <property type="match status" value="1"/>
</dbReference>
<dbReference type="Pfam" id="PF25761">
    <property type="entry name" value="TPR_PATROL1"/>
    <property type="match status" value="1"/>
</dbReference>
<keyword evidence="5" id="KW-0808">Transferase</keyword>
<evidence type="ECO:0000256" key="7">
    <source>
        <dbReference type="ARBA" id="ARBA00022723"/>
    </source>
</evidence>
<keyword evidence="8 13" id="KW-0863">Zinc-finger</keyword>
<evidence type="ECO:0000256" key="9">
    <source>
        <dbReference type="ARBA" id="ARBA00022786"/>
    </source>
</evidence>
<evidence type="ECO:0000256" key="12">
    <source>
        <dbReference type="ARBA" id="ARBA00023136"/>
    </source>
</evidence>
<dbReference type="Gene3D" id="3.30.40.10">
    <property type="entry name" value="Zinc/RING finger domain, C3HC4 (zinc finger)"/>
    <property type="match status" value="1"/>
</dbReference>
<dbReference type="InterPro" id="IPR013083">
    <property type="entry name" value="Znf_RING/FYVE/PHD"/>
</dbReference>
<feature type="transmembrane region" description="Helical" evidence="15">
    <location>
        <begin position="253"/>
        <end position="273"/>
    </location>
</feature>
<evidence type="ECO:0000313" key="20">
    <source>
        <dbReference type="Proteomes" id="UP000290289"/>
    </source>
</evidence>
<feature type="region of interest" description="Disordered" evidence="14">
    <location>
        <begin position="1"/>
        <end position="38"/>
    </location>
</feature>
<dbReference type="PROSITE" id="PS51259">
    <property type="entry name" value="MHD2"/>
    <property type="match status" value="1"/>
</dbReference>
<evidence type="ECO:0000256" key="10">
    <source>
        <dbReference type="ARBA" id="ARBA00022833"/>
    </source>
</evidence>
<comment type="pathway">
    <text evidence="3">Protein modification; protein ubiquitination.</text>
</comment>
<dbReference type="SMART" id="SM00184">
    <property type="entry name" value="RING"/>
    <property type="match status" value="1"/>
</dbReference>
<protein>
    <recommendedName>
        <fullName evidence="4">RING-type E3 ubiquitin transferase</fullName>
        <ecNumber evidence="4">2.3.2.27</ecNumber>
    </recommendedName>
</protein>